<evidence type="ECO:0000259" key="3">
    <source>
        <dbReference type="PROSITE" id="PS50887"/>
    </source>
</evidence>
<comment type="cofactor">
    <cofactor evidence="1">
        <name>Mg(2+)</name>
        <dbReference type="ChEBI" id="CHEBI:18420"/>
    </cofactor>
</comment>
<dbReference type="Gene3D" id="3.30.70.270">
    <property type="match status" value="1"/>
</dbReference>
<dbReference type="CDD" id="cd01948">
    <property type="entry name" value="EAL"/>
    <property type="match status" value="1"/>
</dbReference>
<reference evidence="4 5" key="1">
    <citation type="submission" date="2014-06" db="EMBL/GenBank/DDBJ databases">
        <title>Genomes of Alteromonas australica, a world apart.</title>
        <authorList>
            <person name="Gonzaga A."/>
            <person name="Lopez-Perez M."/>
            <person name="Rodriguez-Valera F."/>
        </authorList>
    </citation>
    <scope>NUCLEOTIDE SEQUENCE [LARGE SCALE GENOMIC DNA]</scope>
    <source>
        <strain evidence="4 5">H 17</strain>
    </source>
</reference>
<dbReference type="Proteomes" id="UP000056090">
    <property type="component" value="Chromosome"/>
</dbReference>
<dbReference type="InterPro" id="IPR052155">
    <property type="entry name" value="Biofilm_reg_signaling"/>
</dbReference>
<dbReference type="GO" id="GO:0003824">
    <property type="term" value="F:catalytic activity"/>
    <property type="evidence" value="ECO:0007669"/>
    <property type="project" value="UniProtKB-ARBA"/>
</dbReference>
<dbReference type="Pfam" id="PF00563">
    <property type="entry name" value="EAL"/>
    <property type="match status" value="1"/>
</dbReference>
<proteinExistence type="predicted"/>
<dbReference type="PROSITE" id="PS50883">
    <property type="entry name" value="EAL"/>
    <property type="match status" value="1"/>
</dbReference>
<organism evidence="4 5">
    <name type="scientific">Alteromonas australica</name>
    <dbReference type="NCBI Taxonomy" id="589873"/>
    <lineage>
        <taxon>Bacteria</taxon>
        <taxon>Pseudomonadati</taxon>
        <taxon>Pseudomonadota</taxon>
        <taxon>Gammaproteobacteria</taxon>
        <taxon>Alteromonadales</taxon>
        <taxon>Alteromonadaceae</taxon>
        <taxon>Alteromonas/Salinimonas group</taxon>
        <taxon>Alteromonas</taxon>
    </lineage>
</organism>
<dbReference type="InterPro" id="IPR001633">
    <property type="entry name" value="EAL_dom"/>
</dbReference>
<dbReference type="Pfam" id="PF13185">
    <property type="entry name" value="GAF_2"/>
    <property type="match status" value="1"/>
</dbReference>
<dbReference type="SMART" id="SM00052">
    <property type="entry name" value="EAL"/>
    <property type="match status" value="1"/>
</dbReference>
<dbReference type="InterPro" id="IPR000160">
    <property type="entry name" value="GGDEF_dom"/>
</dbReference>
<evidence type="ECO:0000259" key="2">
    <source>
        <dbReference type="PROSITE" id="PS50883"/>
    </source>
</evidence>
<dbReference type="Gene3D" id="3.20.20.450">
    <property type="entry name" value="EAL domain"/>
    <property type="match status" value="1"/>
</dbReference>
<dbReference type="CDD" id="cd01949">
    <property type="entry name" value="GGDEF"/>
    <property type="match status" value="1"/>
</dbReference>
<dbReference type="SMART" id="SM00267">
    <property type="entry name" value="GGDEF"/>
    <property type="match status" value="1"/>
</dbReference>
<gene>
    <name evidence="4" type="ORF">EP13_09845</name>
</gene>
<feature type="domain" description="EAL" evidence="2">
    <location>
        <begin position="523"/>
        <end position="778"/>
    </location>
</feature>
<evidence type="ECO:0000256" key="1">
    <source>
        <dbReference type="ARBA" id="ARBA00001946"/>
    </source>
</evidence>
<dbReference type="GeneID" id="78255206"/>
<evidence type="ECO:0000313" key="5">
    <source>
        <dbReference type="Proteomes" id="UP000056090"/>
    </source>
</evidence>
<dbReference type="InterPro" id="IPR035919">
    <property type="entry name" value="EAL_sf"/>
</dbReference>
<dbReference type="InterPro" id="IPR029787">
    <property type="entry name" value="Nucleotide_cyclase"/>
</dbReference>
<dbReference type="Pfam" id="PF01590">
    <property type="entry name" value="GAF"/>
    <property type="match status" value="1"/>
</dbReference>
<dbReference type="RefSeq" id="WP_052364352.1">
    <property type="nucleotide sequence ID" value="NZ_CBCSKJ010000001.1"/>
</dbReference>
<dbReference type="SUPFAM" id="SSF141868">
    <property type="entry name" value="EAL domain-like"/>
    <property type="match status" value="1"/>
</dbReference>
<dbReference type="FunFam" id="3.30.70.270:FF:000001">
    <property type="entry name" value="Diguanylate cyclase domain protein"/>
    <property type="match status" value="1"/>
</dbReference>
<dbReference type="eggNOG" id="COG2203">
    <property type="taxonomic scope" value="Bacteria"/>
</dbReference>
<evidence type="ECO:0000313" key="4">
    <source>
        <dbReference type="EMBL" id="AIF98955.1"/>
    </source>
</evidence>
<dbReference type="PROSITE" id="PS50887">
    <property type="entry name" value="GGDEF"/>
    <property type="match status" value="1"/>
</dbReference>
<dbReference type="AlphaFoldDB" id="A0A075P1V8"/>
<dbReference type="InterPro" id="IPR043128">
    <property type="entry name" value="Rev_trsase/Diguanyl_cyclase"/>
</dbReference>
<dbReference type="Pfam" id="PF00990">
    <property type="entry name" value="GGDEF"/>
    <property type="match status" value="1"/>
</dbReference>
<name>A0A075P1V8_9ALTE</name>
<dbReference type="eggNOG" id="COG5001">
    <property type="taxonomic scope" value="Bacteria"/>
</dbReference>
<dbReference type="InterPro" id="IPR029016">
    <property type="entry name" value="GAF-like_dom_sf"/>
</dbReference>
<dbReference type="Gene3D" id="3.30.450.40">
    <property type="match status" value="2"/>
</dbReference>
<keyword evidence="5" id="KW-1185">Reference proteome</keyword>
<sequence>MKEPVIPENDKARVKTLQCLNILDTQHEERFDRIARLAAQLFQCEFASISFIDEKRQWFKSLVNLSLEQTTRETAFCAHTINHASTLIVPDTHLSETFKGNPFVINAPHIRFYAGTPIVVNGHRIGALCVFDSKPRTFSPQEEGQLNDLCRLVESELNREELTWLTAQLSEKQTALEENQKLTRVRSVILEKVVNCESLPSVLKHIVESIEEEYLNQYCSVLLLEDNRLRMGAAPSLPAFYNDIIDGVEIGVGQGSCGTAAFTNARTVVEDINVHPYWTAWKAHAQQAKLGACWSEPIRGADGAVLGTFAIYHEHAATPSKDELIRIEEFAHLASIAIERERANQIIWRQANYDVLTNLPNRKLMEEQLKQAISIASRKQSKVAVLLLDLDNFKDINDTLGHSVGDLLLIEGAKRIESCVSSKDTVSRLGGDEFVLIINDVTNFIELEKVAQNILQAMSLPFELQEHKVHSSASIGVTVFPDDARDIVNLLKNADQAMYSAKAARKNSYHYYTKALRDQALKRMGLLSDLRTAIDEGQLFIEYQPIVDIQTKSIVKAEALIRWHHPSRGRIAPDEFIGIAEEFGLISEISNWVFAQVCTKVKRWRRHFGQFLQISVNTSPKQYADSDTCITHWLQYLLDTNTPANAIVLEITENLLMEGDDRISEKLFQFRQAGIDIALDDFGTGYSSISYLKKYPTDLIKIDRSFVNSMTEVSNDKVLCEAIIVMAKKLGISVVAEGIETKEQHYILSQMGCDFGQGYLYSRPVDAESFEGLLIAQHRQTATP</sequence>
<dbReference type="SUPFAM" id="SSF55073">
    <property type="entry name" value="Nucleotide cyclase"/>
    <property type="match status" value="1"/>
</dbReference>
<dbReference type="InterPro" id="IPR003018">
    <property type="entry name" value="GAF"/>
</dbReference>
<dbReference type="SUPFAM" id="SSF55781">
    <property type="entry name" value="GAF domain-like"/>
    <property type="match status" value="2"/>
</dbReference>
<dbReference type="EMBL" id="CP008849">
    <property type="protein sequence ID" value="AIF98955.1"/>
    <property type="molecule type" value="Genomic_DNA"/>
</dbReference>
<dbReference type="PANTHER" id="PTHR44757">
    <property type="entry name" value="DIGUANYLATE CYCLASE DGCP"/>
    <property type="match status" value="1"/>
</dbReference>
<dbReference type="PANTHER" id="PTHR44757:SF2">
    <property type="entry name" value="BIOFILM ARCHITECTURE MAINTENANCE PROTEIN MBAA"/>
    <property type="match status" value="1"/>
</dbReference>
<accession>A0A075P1V8</accession>
<feature type="domain" description="GGDEF" evidence="3">
    <location>
        <begin position="381"/>
        <end position="514"/>
    </location>
</feature>
<dbReference type="KEGG" id="aal:EP13_09845"/>
<dbReference type="SMART" id="SM00065">
    <property type="entry name" value="GAF"/>
    <property type="match status" value="2"/>
</dbReference>
<protein>
    <submittedName>
        <fullName evidence="4">Diguanylate phosphodiesterase</fullName>
    </submittedName>
</protein>
<dbReference type="NCBIfam" id="TIGR00254">
    <property type="entry name" value="GGDEF"/>
    <property type="match status" value="1"/>
</dbReference>